<dbReference type="AlphaFoldDB" id="A0A9W7A710"/>
<keyword evidence="1" id="KW-0812">Transmembrane</keyword>
<dbReference type="OrthoDB" id="196582at2759"/>
<proteinExistence type="predicted"/>
<accession>A0A9W7A710</accession>
<dbReference type="InterPro" id="IPR038350">
    <property type="entry name" value="Orai_sf"/>
</dbReference>
<feature type="transmembrane region" description="Helical" evidence="1">
    <location>
        <begin position="83"/>
        <end position="106"/>
    </location>
</feature>
<comment type="caution">
    <text evidence="2">The sequence shown here is derived from an EMBL/GenBank/DDBJ whole genome shotgun (WGS) entry which is preliminary data.</text>
</comment>
<reference evidence="2" key="1">
    <citation type="submission" date="2022-07" db="EMBL/GenBank/DDBJ databases">
        <title>Genome analysis of Parmales, a sister group of diatoms, reveals the evolutionary specialization of diatoms from phago-mixotrophs to photoautotrophs.</title>
        <authorList>
            <person name="Ban H."/>
            <person name="Sato S."/>
            <person name="Yoshikawa S."/>
            <person name="Kazumasa Y."/>
            <person name="Nakamura Y."/>
            <person name="Ichinomiya M."/>
            <person name="Saitoh K."/>
            <person name="Sato N."/>
            <person name="Blanc-Mathieu R."/>
            <person name="Endo H."/>
            <person name="Kuwata A."/>
            <person name="Ogata H."/>
        </authorList>
    </citation>
    <scope>NUCLEOTIDE SEQUENCE</scope>
</reference>
<evidence type="ECO:0000313" key="2">
    <source>
        <dbReference type="EMBL" id="GMH63833.1"/>
    </source>
</evidence>
<keyword evidence="3" id="KW-1185">Reference proteome</keyword>
<feature type="non-terminal residue" evidence="2">
    <location>
        <position position="141"/>
    </location>
</feature>
<dbReference type="Gene3D" id="1.20.140.140">
    <property type="entry name" value="Calcium release-activated calcium channel protein Orai"/>
    <property type="match status" value="1"/>
</dbReference>
<keyword evidence="1" id="KW-1133">Transmembrane helix</keyword>
<evidence type="ECO:0000256" key="1">
    <source>
        <dbReference type="SAM" id="Phobius"/>
    </source>
</evidence>
<sequence>MNHPVLFSNVRVAPKSAPAVVTTSEVSSPSPFPSTPYSEVVQELTGAQGTLAVISALLASFAFGGLTCVDPPSTSGVSPLVVGVYYVVTTVSIALQLFVCVVCTLLENHGKVARGLSLARSSSSSPLSAAAYEEQLEAWYS</sequence>
<evidence type="ECO:0000313" key="3">
    <source>
        <dbReference type="Proteomes" id="UP001165082"/>
    </source>
</evidence>
<gene>
    <name evidence="2" type="ORF">TrRE_jg6605</name>
</gene>
<organism evidence="2 3">
    <name type="scientific">Triparma retinervis</name>
    <dbReference type="NCBI Taxonomy" id="2557542"/>
    <lineage>
        <taxon>Eukaryota</taxon>
        <taxon>Sar</taxon>
        <taxon>Stramenopiles</taxon>
        <taxon>Ochrophyta</taxon>
        <taxon>Bolidophyceae</taxon>
        <taxon>Parmales</taxon>
        <taxon>Triparmaceae</taxon>
        <taxon>Triparma</taxon>
    </lineage>
</organism>
<name>A0A9W7A710_9STRA</name>
<dbReference type="Proteomes" id="UP001165082">
    <property type="component" value="Unassembled WGS sequence"/>
</dbReference>
<protein>
    <recommendedName>
        <fullName evidence="4">Transmembrane protein</fullName>
    </recommendedName>
</protein>
<evidence type="ECO:0008006" key="4">
    <source>
        <dbReference type="Google" id="ProtNLM"/>
    </source>
</evidence>
<dbReference type="EMBL" id="BRXZ01003880">
    <property type="protein sequence ID" value="GMH63833.1"/>
    <property type="molecule type" value="Genomic_DNA"/>
</dbReference>
<keyword evidence="1" id="KW-0472">Membrane</keyword>
<feature type="transmembrane region" description="Helical" evidence="1">
    <location>
        <begin position="44"/>
        <end position="63"/>
    </location>
</feature>